<reference evidence="1 3" key="1">
    <citation type="journal article" date="2012" name="Nature">
        <title>Algal genomes reveal evolutionary mosaicism and the fate of nucleomorphs.</title>
        <authorList>
            <consortium name="DOE Joint Genome Institute"/>
            <person name="Curtis B.A."/>
            <person name="Tanifuji G."/>
            <person name="Burki F."/>
            <person name="Gruber A."/>
            <person name="Irimia M."/>
            <person name="Maruyama S."/>
            <person name="Arias M.C."/>
            <person name="Ball S.G."/>
            <person name="Gile G.H."/>
            <person name="Hirakawa Y."/>
            <person name="Hopkins J.F."/>
            <person name="Kuo A."/>
            <person name="Rensing S.A."/>
            <person name="Schmutz J."/>
            <person name="Symeonidi A."/>
            <person name="Elias M."/>
            <person name="Eveleigh R.J."/>
            <person name="Herman E.K."/>
            <person name="Klute M.J."/>
            <person name="Nakayama T."/>
            <person name="Obornik M."/>
            <person name="Reyes-Prieto A."/>
            <person name="Armbrust E.V."/>
            <person name="Aves S.J."/>
            <person name="Beiko R.G."/>
            <person name="Coutinho P."/>
            <person name="Dacks J.B."/>
            <person name="Durnford D.G."/>
            <person name="Fast N.M."/>
            <person name="Green B.R."/>
            <person name="Grisdale C.J."/>
            <person name="Hempel F."/>
            <person name="Henrissat B."/>
            <person name="Hoppner M.P."/>
            <person name="Ishida K."/>
            <person name="Kim E."/>
            <person name="Koreny L."/>
            <person name="Kroth P.G."/>
            <person name="Liu Y."/>
            <person name="Malik S.B."/>
            <person name="Maier U.G."/>
            <person name="McRose D."/>
            <person name="Mock T."/>
            <person name="Neilson J.A."/>
            <person name="Onodera N.T."/>
            <person name="Poole A.M."/>
            <person name="Pritham E.J."/>
            <person name="Richards T.A."/>
            <person name="Rocap G."/>
            <person name="Roy S.W."/>
            <person name="Sarai C."/>
            <person name="Schaack S."/>
            <person name="Shirato S."/>
            <person name="Slamovits C.H."/>
            <person name="Spencer D.F."/>
            <person name="Suzuki S."/>
            <person name="Worden A.Z."/>
            <person name="Zauner S."/>
            <person name="Barry K."/>
            <person name="Bell C."/>
            <person name="Bharti A.K."/>
            <person name="Crow J.A."/>
            <person name="Grimwood J."/>
            <person name="Kramer R."/>
            <person name="Lindquist E."/>
            <person name="Lucas S."/>
            <person name="Salamov A."/>
            <person name="McFadden G.I."/>
            <person name="Lane C.E."/>
            <person name="Keeling P.J."/>
            <person name="Gray M.W."/>
            <person name="Grigoriev I.V."/>
            <person name="Archibald J.M."/>
        </authorList>
    </citation>
    <scope>NUCLEOTIDE SEQUENCE</scope>
    <source>
        <strain evidence="1 3">CCMP2712</strain>
    </source>
</reference>
<dbReference type="EnsemblProtists" id="EKX46955">
    <property type="protein sequence ID" value="EKX46955"/>
    <property type="gene ID" value="GUITHDRAFT_137924"/>
</dbReference>
<proteinExistence type="predicted"/>
<dbReference type="Proteomes" id="UP000011087">
    <property type="component" value="Unassembled WGS sequence"/>
</dbReference>
<accession>L1JFS7</accession>
<dbReference type="RefSeq" id="XP_005833935.1">
    <property type="nucleotide sequence ID" value="XM_005833878.1"/>
</dbReference>
<protein>
    <submittedName>
        <fullName evidence="1 2">Uncharacterized protein</fullName>
    </submittedName>
</protein>
<reference evidence="2" key="3">
    <citation type="submission" date="2016-03" db="UniProtKB">
        <authorList>
            <consortium name="EnsemblProtists"/>
        </authorList>
    </citation>
    <scope>IDENTIFICATION</scope>
</reference>
<name>L1JFS7_GUITC</name>
<evidence type="ECO:0000313" key="1">
    <source>
        <dbReference type="EMBL" id="EKX46955.1"/>
    </source>
</evidence>
<reference evidence="3" key="2">
    <citation type="submission" date="2012-11" db="EMBL/GenBank/DDBJ databases">
        <authorList>
            <person name="Kuo A."/>
            <person name="Curtis B.A."/>
            <person name="Tanifuji G."/>
            <person name="Burki F."/>
            <person name="Gruber A."/>
            <person name="Irimia M."/>
            <person name="Maruyama S."/>
            <person name="Arias M.C."/>
            <person name="Ball S.G."/>
            <person name="Gile G.H."/>
            <person name="Hirakawa Y."/>
            <person name="Hopkins J.F."/>
            <person name="Rensing S.A."/>
            <person name="Schmutz J."/>
            <person name="Symeonidi A."/>
            <person name="Elias M."/>
            <person name="Eveleigh R.J."/>
            <person name="Herman E.K."/>
            <person name="Klute M.J."/>
            <person name="Nakayama T."/>
            <person name="Obornik M."/>
            <person name="Reyes-Prieto A."/>
            <person name="Armbrust E.V."/>
            <person name="Aves S.J."/>
            <person name="Beiko R.G."/>
            <person name="Coutinho P."/>
            <person name="Dacks J.B."/>
            <person name="Durnford D.G."/>
            <person name="Fast N.M."/>
            <person name="Green B.R."/>
            <person name="Grisdale C."/>
            <person name="Hempe F."/>
            <person name="Henrissat B."/>
            <person name="Hoppner M.P."/>
            <person name="Ishida K.-I."/>
            <person name="Kim E."/>
            <person name="Koreny L."/>
            <person name="Kroth P.G."/>
            <person name="Liu Y."/>
            <person name="Malik S.-B."/>
            <person name="Maier U.G."/>
            <person name="McRose D."/>
            <person name="Mock T."/>
            <person name="Neilson J.A."/>
            <person name="Onodera N.T."/>
            <person name="Poole A.M."/>
            <person name="Pritham E.J."/>
            <person name="Richards T.A."/>
            <person name="Rocap G."/>
            <person name="Roy S.W."/>
            <person name="Sarai C."/>
            <person name="Schaack S."/>
            <person name="Shirato S."/>
            <person name="Slamovits C.H."/>
            <person name="Spencer D.F."/>
            <person name="Suzuki S."/>
            <person name="Worden A.Z."/>
            <person name="Zauner S."/>
            <person name="Barry K."/>
            <person name="Bell C."/>
            <person name="Bharti A.K."/>
            <person name="Crow J.A."/>
            <person name="Grimwood J."/>
            <person name="Kramer R."/>
            <person name="Lindquist E."/>
            <person name="Lucas S."/>
            <person name="Salamov A."/>
            <person name="McFadden G.I."/>
            <person name="Lane C.E."/>
            <person name="Keeling P.J."/>
            <person name="Gray M.W."/>
            <person name="Grigoriev I.V."/>
            <person name="Archibald J.M."/>
        </authorList>
    </citation>
    <scope>NUCLEOTIDE SEQUENCE</scope>
    <source>
        <strain evidence="3">CCMP2712</strain>
    </source>
</reference>
<dbReference type="EMBL" id="JH992992">
    <property type="protein sequence ID" value="EKX46955.1"/>
    <property type="molecule type" value="Genomic_DNA"/>
</dbReference>
<dbReference type="HOGENOM" id="CLU_2065948_0_0_1"/>
<evidence type="ECO:0000313" key="3">
    <source>
        <dbReference type="Proteomes" id="UP000011087"/>
    </source>
</evidence>
<dbReference type="PaxDb" id="55529-EKX46955"/>
<dbReference type="GeneID" id="17303519"/>
<gene>
    <name evidence="1" type="ORF">GUITHDRAFT_137924</name>
</gene>
<keyword evidence="3" id="KW-1185">Reference proteome</keyword>
<sequence length="119" mass="13621">MLPLLPPSLPPSLLLLSNVVVSRAQRKTEAASWKLEEEEGRRALEQYRAMTDLAMAHAAAEGKLVGLDLQVGLLRELVEKEAVAARERERESRRLQQMLEQLDPVKAEEALEQRERRRR</sequence>
<dbReference type="KEGG" id="gtt:GUITHDRAFT_137924"/>
<evidence type="ECO:0000313" key="2">
    <source>
        <dbReference type="EnsemblProtists" id="EKX46955"/>
    </source>
</evidence>
<dbReference type="AlphaFoldDB" id="L1JFS7"/>
<organism evidence="1">
    <name type="scientific">Guillardia theta (strain CCMP2712)</name>
    <name type="common">Cryptophyte</name>
    <dbReference type="NCBI Taxonomy" id="905079"/>
    <lineage>
        <taxon>Eukaryota</taxon>
        <taxon>Cryptophyceae</taxon>
        <taxon>Pyrenomonadales</taxon>
        <taxon>Geminigeraceae</taxon>
        <taxon>Guillardia</taxon>
    </lineage>
</organism>